<comment type="caution">
    <text evidence="1">The sequence shown here is derived from an EMBL/GenBank/DDBJ whole genome shotgun (WGS) entry which is preliminary data.</text>
</comment>
<dbReference type="PATRIC" id="fig|1263867.3.peg.2175"/>
<dbReference type="EMBL" id="ANMO01000100">
    <property type="protein sequence ID" value="EMB17225.1"/>
    <property type="molecule type" value="Genomic_DNA"/>
</dbReference>
<gene>
    <name evidence="1" type="ORF">RE6C_02047</name>
</gene>
<organism evidence="1 2">
    <name type="scientific">Rhodopirellula europaea 6C</name>
    <dbReference type="NCBI Taxonomy" id="1263867"/>
    <lineage>
        <taxon>Bacteria</taxon>
        <taxon>Pseudomonadati</taxon>
        <taxon>Planctomycetota</taxon>
        <taxon>Planctomycetia</taxon>
        <taxon>Pirellulales</taxon>
        <taxon>Pirellulaceae</taxon>
        <taxon>Rhodopirellula</taxon>
    </lineage>
</organism>
<protein>
    <recommendedName>
        <fullName evidence="3">Secreted protein</fullName>
    </recommendedName>
</protein>
<accession>M2AJA3</accession>
<reference evidence="1" key="2">
    <citation type="journal article" date="2013" name="Mar. Genomics">
        <title>Expression of sulfatases in Rhodopirellula baltica and the diversity of sulfatases in the genus Rhodopirellula.</title>
        <authorList>
            <person name="Wegner C.E."/>
            <person name="Richter-Heitmann T."/>
            <person name="Klindworth A."/>
            <person name="Klockow C."/>
            <person name="Richter M."/>
            <person name="Achstetter T."/>
            <person name="Glockner F.O."/>
            <person name="Harder J."/>
        </authorList>
    </citation>
    <scope>NUCLEOTIDE SEQUENCE [LARGE SCALE GENOMIC DNA]</scope>
    <source>
        <strain evidence="1">6C</strain>
    </source>
</reference>
<evidence type="ECO:0000313" key="1">
    <source>
        <dbReference type="EMBL" id="EMB17225.1"/>
    </source>
</evidence>
<proteinExistence type="predicted"/>
<name>M2AJA3_9BACT</name>
<dbReference type="Proteomes" id="UP000011529">
    <property type="component" value="Unassembled WGS sequence"/>
</dbReference>
<keyword evidence="2" id="KW-1185">Reference proteome</keyword>
<evidence type="ECO:0000313" key="2">
    <source>
        <dbReference type="Proteomes" id="UP000011529"/>
    </source>
</evidence>
<evidence type="ECO:0008006" key="3">
    <source>
        <dbReference type="Google" id="ProtNLM"/>
    </source>
</evidence>
<sequence>MLVPQPAAIKIAFASDAIDVAADNYGVSEVLMRMRLNVTGANNIARRSRANSKLR</sequence>
<dbReference type="AlphaFoldDB" id="M2AJA3"/>
<reference evidence="1" key="1">
    <citation type="submission" date="2012-11" db="EMBL/GenBank/DDBJ databases">
        <title>Permanent draft genomes of Rhodopirellula europaea strain SH398 and 6C.</title>
        <authorList>
            <person name="Richter M."/>
            <person name="Richter-Heitmann T."/>
            <person name="Frank C."/>
            <person name="Harder J."/>
            <person name="Glockner F.O."/>
        </authorList>
    </citation>
    <scope>NUCLEOTIDE SEQUENCE</scope>
    <source>
        <strain evidence="1">6C</strain>
    </source>
</reference>